<sequence>MPNPPSPPHCESQSAIATLDRLLFAGNGTGEYSQDWDLIVTDPNRLYEFCDLYERGDLDSDTKFALMLVILVSLDDGGRDGEIAGDTGSVARIEELLRADFVLHFHTVRHWALLGESDLKETFPITPMMQRMWDDGFREEYRQWL</sequence>
<dbReference type="Proteomes" id="UP000287394">
    <property type="component" value="Chromosome"/>
</dbReference>
<gene>
    <name evidence="1" type="ORF">CCAX7_59690</name>
</gene>
<dbReference type="KEGG" id="ccot:CCAX7_59690"/>
<dbReference type="AlphaFoldDB" id="A0A402CZP8"/>
<accession>A0A402CZP8</accession>
<reference evidence="1 2" key="1">
    <citation type="journal article" date="2019" name="Int. J. Syst. Evol. Microbiol.">
        <title>Capsulimonas corticalis gen. nov., sp. nov., an aerobic capsulated bacterium, of a novel bacterial order, Capsulimonadales ord. nov., of the class Armatimonadia of the phylum Armatimonadetes.</title>
        <authorList>
            <person name="Li J."/>
            <person name="Kudo C."/>
            <person name="Tonouchi A."/>
        </authorList>
    </citation>
    <scope>NUCLEOTIDE SEQUENCE [LARGE SCALE GENOMIC DNA]</scope>
    <source>
        <strain evidence="1 2">AX-7</strain>
    </source>
</reference>
<protein>
    <submittedName>
        <fullName evidence="1">Uncharacterized protein</fullName>
    </submittedName>
</protein>
<keyword evidence="2" id="KW-1185">Reference proteome</keyword>
<proteinExistence type="predicted"/>
<evidence type="ECO:0000313" key="2">
    <source>
        <dbReference type="Proteomes" id="UP000287394"/>
    </source>
</evidence>
<dbReference type="EMBL" id="AP025739">
    <property type="protein sequence ID" value="BDI33918.1"/>
    <property type="molecule type" value="Genomic_DNA"/>
</dbReference>
<organism evidence="1 2">
    <name type="scientific">Capsulimonas corticalis</name>
    <dbReference type="NCBI Taxonomy" id="2219043"/>
    <lineage>
        <taxon>Bacteria</taxon>
        <taxon>Bacillati</taxon>
        <taxon>Armatimonadota</taxon>
        <taxon>Armatimonadia</taxon>
        <taxon>Capsulimonadales</taxon>
        <taxon>Capsulimonadaceae</taxon>
        <taxon>Capsulimonas</taxon>
    </lineage>
</organism>
<name>A0A402CZP8_9BACT</name>
<evidence type="ECO:0000313" key="1">
    <source>
        <dbReference type="EMBL" id="BDI33918.1"/>
    </source>
</evidence>